<feature type="compositionally biased region" description="Basic residues" evidence="1">
    <location>
        <begin position="1"/>
        <end position="11"/>
    </location>
</feature>
<protein>
    <submittedName>
        <fullName evidence="2">Uncharacterized protein</fullName>
    </submittedName>
</protein>
<proteinExistence type="predicted"/>
<feature type="region of interest" description="Disordered" evidence="1">
    <location>
        <begin position="1"/>
        <end position="52"/>
    </location>
</feature>
<sequence length="52" mass="6130">QQRHHHTHRRSPNLVQFLHPPPFQGVTSTWTLSDDSGWDDEAEAERRQSPQK</sequence>
<organism evidence="2 3">
    <name type="scientific">Drosophila navojoa</name>
    <name type="common">Fruit fly</name>
    <dbReference type="NCBI Taxonomy" id="7232"/>
    <lineage>
        <taxon>Eukaryota</taxon>
        <taxon>Metazoa</taxon>
        <taxon>Ecdysozoa</taxon>
        <taxon>Arthropoda</taxon>
        <taxon>Hexapoda</taxon>
        <taxon>Insecta</taxon>
        <taxon>Pterygota</taxon>
        <taxon>Neoptera</taxon>
        <taxon>Endopterygota</taxon>
        <taxon>Diptera</taxon>
        <taxon>Brachycera</taxon>
        <taxon>Muscomorpha</taxon>
        <taxon>Ephydroidea</taxon>
        <taxon>Drosophilidae</taxon>
        <taxon>Drosophila</taxon>
    </lineage>
</organism>
<feature type="non-terminal residue" evidence="2">
    <location>
        <position position="1"/>
    </location>
</feature>
<evidence type="ECO:0000256" key="1">
    <source>
        <dbReference type="SAM" id="MobiDB-lite"/>
    </source>
</evidence>
<evidence type="ECO:0000313" key="3">
    <source>
        <dbReference type="Proteomes" id="UP000295192"/>
    </source>
</evidence>
<accession>A0A484AM04</accession>
<dbReference type="Proteomes" id="UP000295192">
    <property type="component" value="Unassembled WGS sequence"/>
</dbReference>
<evidence type="ECO:0000313" key="2">
    <source>
        <dbReference type="EMBL" id="TDG38129.1"/>
    </source>
</evidence>
<keyword evidence="3" id="KW-1185">Reference proteome</keyword>
<name>A0A484AM04_DRONA</name>
<gene>
    <name evidence="2" type="ORF">AWZ03_015449</name>
</gene>
<reference evidence="2 3" key="1">
    <citation type="journal article" date="2019" name="J. Hered.">
        <title>An Improved Genome Assembly for Drosophila navojoa, the Basal Species in the mojavensis Cluster.</title>
        <authorList>
            <person name="Vanderlinde T."/>
            <person name="Dupim E.G."/>
            <person name="Nazario-Yepiz N.O."/>
            <person name="Carvalho A.B."/>
        </authorList>
    </citation>
    <scope>NUCLEOTIDE SEQUENCE [LARGE SCALE GENOMIC DNA]</scope>
    <source>
        <strain evidence="2">Navoj_Jal97</strain>
        <tissue evidence="2">Whole organism</tissue>
    </source>
</reference>
<comment type="caution">
    <text evidence="2">The sequence shown here is derived from an EMBL/GenBank/DDBJ whole genome shotgun (WGS) entry which is preliminary data.</text>
</comment>
<dbReference type="AlphaFoldDB" id="A0A484AM04"/>
<feature type="compositionally biased region" description="Polar residues" evidence="1">
    <location>
        <begin position="25"/>
        <end position="34"/>
    </location>
</feature>
<dbReference type="EMBL" id="LSRL02010896">
    <property type="protein sequence ID" value="TDG38129.1"/>
    <property type="molecule type" value="Genomic_DNA"/>
</dbReference>